<organism evidence="2 3">
    <name type="scientific">Bordetella flabilis</name>
    <dbReference type="NCBI Taxonomy" id="463014"/>
    <lineage>
        <taxon>Bacteria</taxon>
        <taxon>Pseudomonadati</taxon>
        <taxon>Pseudomonadota</taxon>
        <taxon>Betaproteobacteria</taxon>
        <taxon>Burkholderiales</taxon>
        <taxon>Alcaligenaceae</taxon>
        <taxon>Bordetella</taxon>
    </lineage>
</organism>
<keyword evidence="1" id="KW-0175">Coiled coil</keyword>
<dbReference type="Pfam" id="PF20567">
    <property type="entry name" value="DUF6776"/>
    <property type="match status" value="1"/>
</dbReference>
<dbReference type="STRING" id="463014.BAU07_22650"/>
<proteinExistence type="predicted"/>
<dbReference type="Proteomes" id="UP000091926">
    <property type="component" value="Chromosome"/>
</dbReference>
<sequence length="250" mass="25837">MVAAAVVIGVRPALPDGAITADQAAALRARLEQAETQQQALRGQLVTADAELAIERAARRALEDNLSALQVQAGQLRDRVAFYDQLLPAGPAGTVSIRAVEMTRVPAGLRYRVLLMRSARPGLPPFTGALHFMATGTLVGKDVRIPLAALQAAPDVPVAVAIDTPADSRRPGAETLEQPGIAAQAASAPITSLPASTPEPMAAGVPVQVDQYLSTEGMLALPEGFSPSSADVNVVQDGVVLATQQAAVSF</sequence>
<evidence type="ECO:0000313" key="2">
    <source>
        <dbReference type="EMBL" id="ANN80703.1"/>
    </source>
</evidence>
<gene>
    <name evidence="2" type="ORF">BAU07_22650</name>
</gene>
<feature type="coiled-coil region" evidence="1">
    <location>
        <begin position="24"/>
        <end position="79"/>
    </location>
</feature>
<dbReference type="InterPro" id="IPR046703">
    <property type="entry name" value="DUF6776"/>
</dbReference>
<keyword evidence="3" id="KW-1185">Reference proteome</keyword>
<reference evidence="2 3" key="1">
    <citation type="submission" date="2016-06" db="EMBL/GenBank/DDBJ databases">
        <title>Complete genome sequences of Bordetella bronchialis and Bordetella flabilis.</title>
        <authorList>
            <person name="LiPuma J.J."/>
            <person name="Spilker T."/>
        </authorList>
    </citation>
    <scope>NUCLEOTIDE SEQUENCE [LARGE SCALE GENOMIC DNA]</scope>
    <source>
        <strain evidence="2 3">AU10664</strain>
    </source>
</reference>
<dbReference type="KEGG" id="bfz:BAU07_22650"/>
<protein>
    <submittedName>
        <fullName evidence="2">Uncharacterized protein</fullName>
    </submittedName>
</protein>
<dbReference type="AlphaFoldDB" id="A0A193GM91"/>
<evidence type="ECO:0000313" key="3">
    <source>
        <dbReference type="Proteomes" id="UP000091926"/>
    </source>
</evidence>
<dbReference type="EMBL" id="CP016172">
    <property type="protein sequence ID" value="ANN80703.1"/>
    <property type="molecule type" value="Genomic_DNA"/>
</dbReference>
<accession>A0A193GM91</accession>
<evidence type="ECO:0000256" key="1">
    <source>
        <dbReference type="SAM" id="Coils"/>
    </source>
</evidence>
<name>A0A193GM91_9BORD</name>